<organism evidence="5 6">
    <name type="scientific">Marivita geojedonensis</name>
    <dbReference type="NCBI Taxonomy" id="1123756"/>
    <lineage>
        <taxon>Bacteria</taxon>
        <taxon>Pseudomonadati</taxon>
        <taxon>Pseudomonadota</taxon>
        <taxon>Alphaproteobacteria</taxon>
        <taxon>Rhodobacterales</taxon>
        <taxon>Roseobacteraceae</taxon>
        <taxon>Marivita</taxon>
    </lineage>
</organism>
<dbReference type="RefSeq" id="WP_085639058.1">
    <property type="nucleotide sequence ID" value="NZ_JFKC01000015.1"/>
</dbReference>
<dbReference type="PANTHER" id="PTHR30469:SF29">
    <property type="entry name" value="BLR2860 PROTEIN"/>
    <property type="match status" value="1"/>
</dbReference>
<dbReference type="Pfam" id="PF25954">
    <property type="entry name" value="Beta-barrel_RND_2"/>
    <property type="match status" value="1"/>
</dbReference>
<feature type="coiled-coil region" evidence="2">
    <location>
        <begin position="133"/>
        <end position="181"/>
    </location>
</feature>
<sequence>MRIVPVITAILVAALLFGLVIERDRLFALIDDLSPRVTAAEAVETAPAETDEVSEIAEDSVSDGVIRVMAKRSVAQEIGTQVRLRGETEAARQVSVVAETSGKIVSPPLRKGAFVQEGEQLCSIDPGTRDASLAEAQARLAEAIARRPEVEARVPEAEARLSEAQARLEEARINATAAVRLSEDGFASQTRVANTEAAVQSAQAAIVSAEAGVKAAKAGLDSLQASIESAQAAVARAQTEIDRLQITAPFAGVLETDTAELGSLLQPGALCATVIQLDPIKVVGFVPETEIGRVEVGAMAGARFNQGPDVQARVTFLSRSADPTTRTFRVELTVPNPELSIRDGQTAEILIQSQGVQAHLLAGSSLTLNDEGALGVRIVDENSAAKFLPVTVLRDTAEGIYVTGLPDQVDVITVGQEFVTDGVIVAPSFEEVIQ</sequence>
<evidence type="ECO:0000313" key="5">
    <source>
        <dbReference type="EMBL" id="OSQ48960.1"/>
    </source>
</evidence>
<keyword evidence="2" id="KW-0175">Coiled coil</keyword>
<name>A0A1X4NIW1_9RHOB</name>
<dbReference type="Proteomes" id="UP000193926">
    <property type="component" value="Unassembled WGS sequence"/>
</dbReference>
<dbReference type="NCBIfam" id="TIGR01730">
    <property type="entry name" value="RND_mfp"/>
    <property type="match status" value="1"/>
</dbReference>
<keyword evidence="6" id="KW-1185">Reference proteome</keyword>
<dbReference type="Gene3D" id="1.10.287.470">
    <property type="entry name" value="Helix hairpin bin"/>
    <property type="match status" value="3"/>
</dbReference>
<dbReference type="EMBL" id="JFKC01000015">
    <property type="protein sequence ID" value="OSQ48960.1"/>
    <property type="molecule type" value="Genomic_DNA"/>
</dbReference>
<dbReference type="PANTHER" id="PTHR30469">
    <property type="entry name" value="MULTIDRUG RESISTANCE PROTEIN MDTA"/>
    <property type="match status" value="1"/>
</dbReference>
<dbReference type="InterPro" id="IPR058792">
    <property type="entry name" value="Beta-barrel_RND_2"/>
</dbReference>
<dbReference type="SUPFAM" id="SSF111369">
    <property type="entry name" value="HlyD-like secretion proteins"/>
    <property type="match status" value="2"/>
</dbReference>
<feature type="coiled-coil region" evidence="2">
    <location>
        <begin position="213"/>
        <end position="247"/>
    </location>
</feature>
<comment type="similarity">
    <text evidence="1">Belongs to the membrane fusion protein (MFP) (TC 8.A.1) family.</text>
</comment>
<proteinExistence type="inferred from homology"/>
<dbReference type="Gene3D" id="2.40.30.170">
    <property type="match status" value="1"/>
</dbReference>
<feature type="domain" description="Multidrug resistance protein MdtA-like barrel-sandwich hybrid" evidence="3">
    <location>
        <begin position="92"/>
        <end position="270"/>
    </location>
</feature>
<dbReference type="GO" id="GO:0015562">
    <property type="term" value="F:efflux transmembrane transporter activity"/>
    <property type="evidence" value="ECO:0007669"/>
    <property type="project" value="TreeGrafter"/>
</dbReference>
<dbReference type="Gene3D" id="2.40.50.100">
    <property type="match status" value="2"/>
</dbReference>
<dbReference type="InterPro" id="IPR006143">
    <property type="entry name" value="RND_pump_MFP"/>
</dbReference>
<evidence type="ECO:0000259" key="3">
    <source>
        <dbReference type="Pfam" id="PF25917"/>
    </source>
</evidence>
<evidence type="ECO:0000256" key="2">
    <source>
        <dbReference type="SAM" id="Coils"/>
    </source>
</evidence>
<dbReference type="GO" id="GO:1990281">
    <property type="term" value="C:efflux pump complex"/>
    <property type="evidence" value="ECO:0007669"/>
    <property type="project" value="TreeGrafter"/>
</dbReference>
<dbReference type="Pfam" id="PF25917">
    <property type="entry name" value="BSH_RND"/>
    <property type="match status" value="1"/>
</dbReference>
<protein>
    <submittedName>
        <fullName evidence="5">Hemolysin D</fullName>
    </submittedName>
</protein>
<evidence type="ECO:0000256" key="1">
    <source>
        <dbReference type="ARBA" id="ARBA00009477"/>
    </source>
</evidence>
<evidence type="ECO:0000259" key="4">
    <source>
        <dbReference type="Pfam" id="PF25954"/>
    </source>
</evidence>
<dbReference type="STRING" id="1123756.MGEO_14115"/>
<dbReference type="InterPro" id="IPR058625">
    <property type="entry name" value="MdtA-like_BSH"/>
</dbReference>
<feature type="domain" description="CusB-like beta-barrel" evidence="4">
    <location>
        <begin position="286"/>
        <end position="354"/>
    </location>
</feature>
<comment type="caution">
    <text evidence="5">The sequence shown here is derived from an EMBL/GenBank/DDBJ whole genome shotgun (WGS) entry which is preliminary data.</text>
</comment>
<evidence type="ECO:0000313" key="6">
    <source>
        <dbReference type="Proteomes" id="UP000193926"/>
    </source>
</evidence>
<gene>
    <name evidence="5" type="ORF">MGEO_14115</name>
</gene>
<accession>A0A1X4NIW1</accession>
<reference evidence="5 6" key="1">
    <citation type="submission" date="2014-03" db="EMBL/GenBank/DDBJ databases">
        <title>The draft genome sequence of Marivita geojedonensis KCTC 23882.</title>
        <authorList>
            <person name="Lai Q."/>
            <person name="Shao Z."/>
        </authorList>
    </citation>
    <scope>NUCLEOTIDE SEQUENCE [LARGE SCALE GENOMIC DNA]</scope>
    <source>
        <strain evidence="5 6">DPG-138</strain>
    </source>
</reference>
<dbReference type="OrthoDB" id="9806939at2"/>
<dbReference type="AlphaFoldDB" id="A0A1X4NIW1"/>